<evidence type="ECO:0000313" key="4">
    <source>
        <dbReference type="EMBL" id="GIM89681.1"/>
    </source>
</evidence>
<dbReference type="InterPro" id="IPR012074">
    <property type="entry name" value="GAF_ANTAR"/>
</dbReference>
<dbReference type="GO" id="GO:0003723">
    <property type="term" value="F:RNA binding"/>
    <property type="evidence" value="ECO:0007669"/>
    <property type="project" value="InterPro"/>
</dbReference>
<comment type="caution">
    <text evidence="4">The sequence shown here is derived from an EMBL/GenBank/DDBJ whole genome shotgun (WGS) entry which is preliminary data.</text>
</comment>
<dbReference type="Pfam" id="PF13185">
    <property type="entry name" value="GAF_2"/>
    <property type="match status" value="1"/>
</dbReference>
<evidence type="ECO:0000256" key="2">
    <source>
        <dbReference type="ARBA" id="ARBA00023163"/>
    </source>
</evidence>
<dbReference type="Pfam" id="PF03861">
    <property type="entry name" value="ANTAR"/>
    <property type="match status" value="1"/>
</dbReference>
<name>A0A919T8T9_9ACTN</name>
<protein>
    <submittedName>
        <fullName evidence="4">GAF domain-containing protein</fullName>
    </submittedName>
</protein>
<dbReference type="EMBL" id="BOQN01000017">
    <property type="protein sequence ID" value="GIM89681.1"/>
    <property type="molecule type" value="Genomic_DNA"/>
</dbReference>
<reference evidence="4 5" key="1">
    <citation type="submission" date="2021-03" db="EMBL/GenBank/DDBJ databases">
        <title>Whole genome shotgun sequence of Actinoplanes toevensis NBRC 105298.</title>
        <authorList>
            <person name="Komaki H."/>
            <person name="Tamura T."/>
        </authorList>
    </citation>
    <scope>NUCLEOTIDE SEQUENCE [LARGE SCALE GENOMIC DNA]</scope>
    <source>
        <strain evidence="4 5">NBRC 105298</strain>
    </source>
</reference>
<evidence type="ECO:0000313" key="5">
    <source>
        <dbReference type="Proteomes" id="UP000677082"/>
    </source>
</evidence>
<sequence length="248" mass="26303">MRTVDELLARVARLIADEPPRTDDRAGVGGALRRLCSAAGRSLSASGVGVSVMGEGGMRGVAAVSEPPYEAIEELQFTLGEGPCLDAFATRQPVLVPELAGAAMHRWPGYAPAVHGCGMRAVFAFPLQVGAARLGVLDVFRAEEGALSARQFRQALTFADVAVTTLLDEQERAAPGAAAEGLDEVMGQRAEVYQAQGMVSVQMGISLVDALARLRAHSYAENRPLGEVARDVVARRLAFDSDQSEEKR</sequence>
<dbReference type="InterPro" id="IPR029016">
    <property type="entry name" value="GAF-like_dom_sf"/>
</dbReference>
<dbReference type="InterPro" id="IPR005561">
    <property type="entry name" value="ANTAR"/>
</dbReference>
<dbReference type="PROSITE" id="PS50921">
    <property type="entry name" value="ANTAR"/>
    <property type="match status" value="1"/>
</dbReference>
<dbReference type="Gene3D" id="3.30.450.40">
    <property type="match status" value="1"/>
</dbReference>
<dbReference type="SUPFAM" id="SSF55781">
    <property type="entry name" value="GAF domain-like"/>
    <property type="match status" value="1"/>
</dbReference>
<dbReference type="Gene3D" id="1.10.10.10">
    <property type="entry name" value="Winged helix-like DNA-binding domain superfamily/Winged helix DNA-binding domain"/>
    <property type="match status" value="1"/>
</dbReference>
<dbReference type="InterPro" id="IPR003018">
    <property type="entry name" value="GAF"/>
</dbReference>
<evidence type="ECO:0000256" key="1">
    <source>
        <dbReference type="ARBA" id="ARBA00023015"/>
    </source>
</evidence>
<evidence type="ECO:0000259" key="3">
    <source>
        <dbReference type="PROSITE" id="PS50921"/>
    </source>
</evidence>
<accession>A0A919T8T9</accession>
<keyword evidence="2" id="KW-0804">Transcription</keyword>
<gene>
    <name evidence="4" type="ORF">Ato02nite_014740</name>
</gene>
<dbReference type="PIRSF" id="PIRSF036625">
    <property type="entry name" value="GAF_ANTAR"/>
    <property type="match status" value="1"/>
</dbReference>
<feature type="domain" description="ANTAR" evidence="3">
    <location>
        <begin position="172"/>
        <end position="233"/>
    </location>
</feature>
<organism evidence="4 5">
    <name type="scientific">Paractinoplanes toevensis</name>
    <dbReference type="NCBI Taxonomy" id="571911"/>
    <lineage>
        <taxon>Bacteria</taxon>
        <taxon>Bacillati</taxon>
        <taxon>Actinomycetota</taxon>
        <taxon>Actinomycetes</taxon>
        <taxon>Micromonosporales</taxon>
        <taxon>Micromonosporaceae</taxon>
        <taxon>Paractinoplanes</taxon>
    </lineage>
</organism>
<dbReference type="InterPro" id="IPR036388">
    <property type="entry name" value="WH-like_DNA-bd_sf"/>
</dbReference>
<dbReference type="SMART" id="SM01012">
    <property type="entry name" value="ANTAR"/>
    <property type="match status" value="1"/>
</dbReference>
<keyword evidence="1" id="KW-0805">Transcription regulation</keyword>
<dbReference type="AlphaFoldDB" id="A0A919T8T9"/>
<dbReference type="Proteomes" id="UP000677082">
    <property type="component" value="Unassembled WGS sequence"/>
</dbReference>
<keyword evidence="5" id="KW-1185">Reference proteome</keyword>
<proteinExistence type="predicted"/>